<dbReference type="PANTHER" id="PTHR47002:SF2">
    <property type="entry name" value="AQUAPORIN AQPAE.A-LIKE"/>
    <property type="match status" value="1"/>
</dbReference>
<comment type="subcellular location">
    <subcellularLocation>
        <location evidence="1">Membrane</location>
        <topology evidence="1">Multi-pass membrane protein</topology>
    </subcellularLocation>
</comment>
<reference evidence="7" key="1">
    <citation type="submission" date="2021-01" db="EMBL/GenBank/DDBJ databases">
        <authorList>
            <person name="Corre E."/>
            <person name="Pelletier E."/>
            <person name="Niang G."/>
            <person name="Scheremetjew M."/>
            <person name="Finn R."/>
            <person name="Kale V."/>
            <person name="Holt S."/>
            <person name="Cochrane G."/>
            <person name="Meng A."/>
            <person name="Brown T."/>
            <person name="Cohen L."/>
        </authorList>
    </citation>
    <scope>NUCLEOTIDE SEQUENCE</scope>
    <source>
        <strain evidence="7">RCC1130</strain>
    </source>
</reference>
<accession>A0A7S0NR92</accession>
<feature type="transmembrane region" description="Helical" evidence="6">
    <location>
        <begin position="156"/>
        <end position="178"/>
    </location>
</feature>
<dbReference type="GO" id="GO:0016020">
    <property type="term" value="C:membrane"/>
    <property type="evidence" value="ECO:0007669"/>
    <property type="project" value="UniProtKB-SubCell"/>
</dbReference>
<name>A0A7S0NR92_9EUKA</name>
<evidence type="ECO:0000256" key="4">
    <source>
        <dbReference type="ARBA" id="ARBA00023136"/>
    </source>
</evidence>
<dbReference type="SUPFAM" id="SSF81338">
    <property type="entry name" value="Aquaporin-like"/>
    <property type="match status" value="1"/>
</dbReference>
<proteinExistence type="inferred from homology"/>
<dbReference type="PANTHER" id="PTHR47002">
    <property type="entry name" value="AQUAPORIN-LIKE"/>
    <property type="match status" value="1"/>
</dbReference>
<feature type="transmembrane region" description="Helical" evidence="6">
    <location>
        <begin position="86"/>
        <end position="104"/>
    </location>
</feature>
<keyword evidence="5" id="KW-0813">Transport</keyword>
<keyword evidence="3 6" id="KW-1133">Transmembrane helix</keyword>
<dbReference type="Pfam" id="PF00230">
    <property type="entry name" value="MIP"/>
    <property type="match status" value="1"/>
</dbReference>
<keyword evidence="4 6" id="KW-0472">Membrane</keyword>
<evidence type="ECO:0000256" key="2">
    <source>
        <dbReference type="ARBA" id="ARBA00022692"/>
    </source>
</evidence>
<feature type="transmembrane region" description="Helical" evidence="6">
    <location>
        <begin position="281"/>
        <end position="301"/>
    </location>
</feature>
<evidence type="ECO:0000256" key="6">
    <source>
        <dbReference type="SAM" id="Phobius"/>
    </source>
</evidence>
<evidence type="ECO:0000256" key="1">
    <source>
        <dbReference type="ARBA" id="ARBA00004141"/>
    </source>
</evidence>
<dbReference type="InterPro" id="IPR000425">
    <property type="entry name" value="MIP"/>
</dbReference>
<gene>
    <name evidence="7" type="ORF">CLEP1334_LOCUS2997</name>
</gene>
<feature type="transmembrane region" description="Helical" evidence="6">
    <location>
        <begin position="116"/>
        <end position="135"/>
    </location>
</feature>
<keyword evidence="2 5" id="KW-0812">Transmembrane</keyword>
<dbReference type="GO" id="GO:0015267">
    <property type="term" value="F:channel activity"/>
    <property type="evidence" value="ECO:0007669"/>
    <property type="project" value="InterPro"/>
</dbReference>
<dbReference type="PRINTS" id="PR00783">
    <property type="entry name" value="MINTRINSICP"/>
</dbReference>
<evidence type="ECO:0000256" key="3">
    <source>
        <dbReference type="ARBA" id="ARBA00022989"/>
    </source>
</evidence>
<dbReference type="InterPro" id="IPR023271">
    <property type="entry name" value="Aquaporin-like"/>
</dbReference>
<feature type="transmembrane region" description="Helical" evidence="6">
    <location>
        <begin position="228"/>
        <end position="250"/>
    </location>
</feature>
<evidence type="ECO:0008006" key="8">
    <source>
        <dbReference type="Google" id="ProtNLM"/>
    </source>
</evidence>
<feature type="transmembrane region" description="Helical" evidence="6">
    <location>
        <begin position="198"/>
        <end position="221"/>
    </location>
</feature>
<protein>
    <recommendedName>
        <fullName evidence="8">Aquaporin</fullName>
    </recommendedName>
</protein>
<dbReference type="Gene3D" id="1.20.1080.10">
    <property type="entry name" value="Glycerol uptake facilitator protein"/>
    <property type="match status" value="1"/>
</dbReference>
<organism evidence="7">
    <name type="scientific">Calcidiscus leptoporus</name>
    <dbReference type="NCBI Taxonomy" id="127549"/>
    <lineage>
        <taxon>Eukaryota</taxon>
        <taxon>Haptista</taxon>
        <taxon>Haptophyta</taxon>
        <taxon>Prymnesiophyceae</taxon>
        <taxon>Coccolithales</taxon>
        <taxon>Calcidiscaceae</taxon>
        <taxon>Calcidiscus</taxon>
    </lineage>
</organism>
<dbReference type="EMBL" id="HBER01005993">
    <property type="protein sequence ID" value="CAD8527776.1"/>
    <property type="molecule type" value="Transcribed_RNA"/>
</dbReference>
<evidence type="ECO:0000313" key="7">
    <source>
        <dbReference type="EMBL" id="CAD8527776.1"/>
    </source>
</evidence>
<comment type="similarity">
    <text evidence="5">Belongs to the MIP/aquaporin (TC 1.A.8) family.</text>
</comment>
<dbReference type="AlphaFoldDB" id="A0A7S0NR92"/>
<sequence length="355" mass="37741">MLRSHSSVSLSHARTDSLLCKQRTTQDTQSSPFEADDEQRDVAFRGGLVRGFEPSGAKSPRWRYISWLGVPEVSSRTIYGAALTECNFTMIFLFFHIAIVRAATSGSFTSPQVVGAIGHFLLIALCTFASAASGAHFNPNITLATVMIGLTSVYRFVLYAVAQLVGAILGASLMRVVIGWDAAQPHDLGPCSRGTLSPLGAVCIEAVSFHSLLSIIGGIAFDPRQQRIFGPVVGPIFIAAFVGLLILASLNVGQPGYGPMLNWAQCVGTSIVVGEFNGDEWISVVGPVVACLVHSALFIAVPPSHNEIGGRFRLPLFDSRSQNSSKRLTFVATVPGASGLEIDGHAEGDKRDAPV</sequence>
<evidence type="ECO:0000256" key="5">
    <source>
        <dbReference type="RuleBase" id="RU000477"/>
    </source>
</evidence>